<reference evidence="2 3" key="1">
    <citation type="journal article" date="2018" name="Front. Plant Sci.">
        <title>Red Clover (Trifolium pratense) and Zigzag Clover (T. medium) - A Picture of Genomic Similarities and Differences.</title>
        <authorList>
            <person name="Dluhosova J."/>
            <person name="Istvanek J."/>
            <person name="Nedelnik J."/>
            <person name="Repkova J."/>
        </authorList>
    </citation>
    <scope>NUCLEOTIDE SEQUENCE [LARGE SCALE GENOMIC DNA]</scope>
    <source>
        <strain evidence="3">cv. 10/8</strain>
        <tissue evidence="2">Leaf</tissue>
    </source>
</reference>
<name>A0A392MQG8_9FABA</name>
<accession>A0A392MQG8</accession>
<evidence type="ECO:0000313" key="2">
    <source>
        <dbReference type="EMBL" id="MCH89651.1"/>
    </source>
</evidence>
<evidence type="ECO:0000259" key="1">
    <source>
        <dbReference type="Pfam" id="PF20653"/>
    </source>
</evidence>
<dbReference type="Pfam" id="PF20653">
    <property type="entry name" value="COG6_C"/>
    <property type="match status" value="1"/>
</dbReference>
<feature type="domain" description="Conserved Oligomeric Golgi complex subunit 6 C-terminal" evidence="1">
    <location>
        <begin position="1"/>
        <end position="103"/>
    </location>
</feature>
<dbReference type="InterPro" id="IPR048369">
    <property type="entry name" value="COG6_C"/>
</dbReference>
<dbReference type="InterPro" id="IPR010490">
    <property type="entry name" value="COG6"/>
</dbReference>
<dbReference type="Proteomes" id="UP000265520">
    <property type="component" value="Unassembled WGS sequence"/>
</dbReference>
<dbReference type="PANTHER" id="PTHR21506">
    <property type="entry name" value="COMPONENT OF OLIGOMERIC GOLGI COMPLEX 6"/>
    <property type="match status" value="1"/>
</dbReference>
<protein>
    <submittedName>
        <fullName evidence="2">Conserved oligomeric Golgi complex subunit 6-like</fullName>
    </submittedName>
</protein>
<feature type="non-terminal residue" evidence="2">
    <location>
        <position position="192"/>
    </location>
</feature>
<proteinExistence type="predicted"/>
<comment type="caution">
    <text evidence="2">The sequence shown here is derived from an EMBL/GenBank/DDBJ whole genome shotgun (WGS) entry which is preliminary data.</text>
</comment>
<keyword evidence="3" id="KW-1185">Reference proteome</keyword>
<dbReference type="EMBL" id="LXQA010016597">
    <property type="protein sequence ID" value="MCH89651.1"/>
    <property type="molecule type" value="Genomic_DNA"/>
</dbReference>
<dbReference type="GO" id="GO:0017119">
    <property type="term" value="C:Golgi transport complex"/>
    <property type="evidence" value="ECO:0007669"/>
    <property type="project" value="InterPro"/>
</dbReference>
<dbReference type="GO" id="GO:0006891">
    <property type="term" value="P:intra-Golgi vesicle-mediated transport"/>
    <property type="evidence" value="ECO:0007669"/>
    <property type="project" value="InterPro"/>
</dbReference>
<dbReference type="AlphaFoldDB" id="A0A392MQG8"/>
<evidence type="ECO:0000313" key="3">
    <source>
        <dbReference type="Proteomes" id="UP000265520"/>
    </source>
</evidence>
<gene>
    <name evidence="2" type="ORF">A2U01_0010551</name>
</gene>
<organism evidence="2 3">
    <name type="scientific">Trifolium medium</name>
    <dbReference type="NCBI Taxonomy" id="97028"/>
    <lineage>
        <taxon>Eukaryota</taxon>
        <taxon>Viridiplantae</taxon>
        <taxon>Streptophyta</taxon>
        <taxon>Embryophyta</taxon>
        <taxon>Tracheophyta</taxon>
        <taxon>Spermatophyta</taxon>
        <taxon>Magnoliopsida</taxon>
        <taxon>eudicotyledons</taxon>
        <taxon>Gunneridae</taxon>
        <taxon>Pentapetalae</taxon>
        <taxon>rosids</taxon>
        <taxon>fabids</taxon>
        <taxon>Fabales</taxon>
        <taxon>Fabaceae</taxon>
        <taxon>Papilionoideae</taxon>
        <taxon>50 kb inversion clade</taxon>
        <taxon>NPAAA clade</taxon>
        <taxon>Hologalegina</taxon>
        <taxon>IRL clade</taxon>
        <taxon>Trifolieae</taxon>
        <taxon>Trifolium</taxon>
    </lineage>
</organism>
<sequence>MRHNALFRRFISALTRGGPGGMPRPIEVHAHDPLRYVGDMLGWLHQALASERELVLVLLDPDAIVDTRPTAKQLSNNSENGSGKTEIDLMFVLDRIFEGISDLLGQDTALCNTLWALKDAAQKTFFDILKGRGEKLLRYPPLVAVDLSPPPAVREGVSVLLEIIENYNGMMVPASGQKPVFDPVISAILDPI</sequence>
<dbReference type="PANTHER" id="PTHR21506:SF0">
    <property type="entry name" value="CONSERVED OLIGOMERIC GOLGI COMPLEX SUBUNIT 6"/>
    <property type="match status" value="1"/>
</dbReference>